<name>A0ABR0B7P9_9CRUS</name>
<protein>
    <submittedName>
        <fullName evidence="1">Uncharacterized protein</fullName>
    </submittedName>
</protein>
<evidence type="ECO:0000313" key="1">
    <source>
        <dbReference type="EMBL" id="KAK4037711.1"/>
    </source>
</evidence>
<evidence type="ECO:0000313" key="2">
    <source>
        <dbReference type="Proteomes" id="UP001234178"/>
    </source>
</evidence>
<dbReference type="EMBL" id="JAOYFB010000040">
    <property type="protein sequence ID" value="KAK4037711.1"/>
    <property type="molecule type" value="Genomic_DNA"/>
</dbReference>
<reference evidence="1 2" key="1">
    <citation type="journal article" date="2023" name="Nucleic Acids Res.">
        <title>The hologenome of Daphnia magna reveals possible DNA methylation and microbiome-mediated evolution of the host genome.</title>
        <authorList>
            <person name="Chaturvedi A."/>
            <person name="Li X."/>
            <person name="Dhandapani V."/>
            <person name="Marshall H."/>
            <person name="Kissane S."/>
            <person name="Cuenca-Cambronero M."/>
            <person name="Asole G."/>
            <person name="Calvet F."/>
            <person name="Ruiz-Romero M."/>
            <person name="Marangio P."/>
            <person name="Guigo R."/>
            <person name="Rago D."/>
            <person name="Mirbahai L."/>
            <person name="Eastwood N."/>
            <person name="Colbourne J.K."/>
            <person name="Zhou J."/>
            <person name="Mallon E."/>
            <person name="Orsini L."/>
        </authorList>
    </citation>
    <scope>NUCLEOTIDE SEQUENCE [LARGE SCALE GENOMIC DNA]</scope>
    <source>
        <strain evidence="1">LRV0_1</strain>
    </source>
</reference>
<proteinExistence type="predicted"/>
<keyword evidence="2" id="KW-1185">Reference proteome</keyword>
<organism evidence="1 2">
    <name type="scientific">Daphnia magna</name>
    <dbReference type="NCBI Taxonomy" id="35525"/>
    <lineage>
        <taxon>Eukaryota</taxon>
        <taxon>Metazoa</taxon>
        <taxon>Ecdysozoa</taxon>
        <taxon>Arthropoda</taxon>
        <taxon>Crustacea</taxon>
        <taxon>Branchiopoda</taxon>
        <taxon>Diplostraca</taxon>
        <taxon>Cladocera</taxon>
        <taxon>Anomopoda</taxon>
        <taxon>Daphniidae</taxon>
        <taxon>Daphnia</taxon>
    </lineage>
</organism>
<accession>A0ABR0B7P9</accession>
<dbReference type="Proteomes" id="UP001234178">
    <property type="component" value="Unassembled WGS sequence"/>
</dbReference>
<sequence>MMLSIRGKVSERFGEEEHETYLKIVCDSDHGGLATGGPVGVALALKKPPATPLVLKYNFLWELFVVKPILFDLTIVIVAQNFAKYKSEFKTGPT</sequence>
<comment type="caution">
    <text evidence="1">The sequence shown here is derived from an EMBL/GenBank/DDBJ whole genome shotgun (WGS) entry which is preliminary data.</text>
</comment>
<gene>
    <name evidence="1" type="ORF">OUZ56_029740</name>
</gene>